<evidence type="ECO:0000313" key="1">
    <source>
        <dbReference type="EMBL" id="KGG20703.1"/>
    </source>
</evidence>
<protein>
    <recommendedName>
        <fullName evidence="3">Galactose oxidase</fullName>
    </recommendedName>
</protein>
<comment type="caution">
    <text evidence="1">The sequence shown here is derived from an EMBL/GenBank/DDBJ whole genome shotgun (WGS) entry which is preliminary data.</text>
</comment>
<evidence type="ECO:0008006" key="3">
    <source>
        <dbReference type="Google" id="ProtNLM"/>
    </source>
</evidence>
<name>A0A0A2C309_PROMR</name>
<dbReference type="RefSeq" id="WP_072013375.1">
    <property type="nucleotide sequence ID" value="NZ_CP138967.1"/>
</dbReference>
<proteinExistence type="predicted"/>
<dbReference type="EMBL" id="JNAX01000011">
    <property type="protein sequence ID" value="KGG20703.1"/>
    <property type="molecule type" value="Genomic_DNA"/>
</dbReference>
<organism evidence="1 2">
    <name type="scientific">Prochlorococcus marinus str. PAC1</name>
    <dbReference type="NCBI Taxonomy" id="59924"/>
    <lineage>
        <taxon>Bacteria</taxon>
        <taxon>Bacillati</taxon>
        <taxon>Cyanobacteriota</taxon>
        <taxon>Cyanophyceae</taxon>
        <taxon>Synechococcales</taxon>
        <taxon>Prochlorococcaceae</taxon>
        <taxon>Prochlorococcus</taxon>
    </lineage>
</organism>
<dbReference type="Proteomes" id="UP000030392">
    <property type="component" value="Unassembled WGS sequence"/>
</dbReference>
<accession>A0A0A2C309</accession>
<sequence length="94" mass="11020">MAWSKKARFLSPVEVLENPEEWDYFTDLELMKSRGSSICMTCEHFTYTCDKSCVTLLTCPLHQRLIPQGEHLTKRCRNWQRKRVLDIGLCPEVA</sequence>
<dbReference type="AlphaFoldDB" id="A0A0A2C309"/>
<gene>
    <name evidence="1" type="ORF">EV03_1204</name>
</gene>
<evidence type="ECO:0000313" key="2">
    <source>
        <dbReference type="Proteomes" id="UP000030392"/>
    </source>
</evidence>
<reference evidence="2" key="1">
    <citation type="journal article" date="2014" name="Sci. Data">
        <title>Genomes of diverse isolates of the marine cyanobacterium Prochlorococcus.</title>
        <authorList>
            <person name="Biller S."/>
            <person name="Berube P."/>
            <person name="Thompson J."/>
            <person name="Kelly L."/>
            <person name="Roggensack S."/>
            <person name="Awad L."/>
            <person name="Roache-Johnson K."/>
            <person name="Ding H."/>
            <person name="Giovannoni S.J."/>
            <person name="Moore L.R."/>
            <person name="Chisholm S.W."/>
        </authorList>
    </citation>
    <scope>NUCLEOTIDE SEQUENCE [LARGE SCALE GENOMIC DNA]</scope>
    <source>
        <strain evidence="2">PAC1</strain>
    </source>
</reference>